<dbReference type="Pfam" id="PF02738">
    <property type="entry name" value="MoCoBD_1"/>
    <property type="match status" value="1"/>
</dbReference>
<keyword evidence="1" id="KW-0500">Molybdenum</keyword>
<dbReference type="PANTHER" id="PTHR11908">
    <property type="entry name" value="XANTHINE DEHYDROGENASE"/>
    <property type="match status" value="1"/>
</dbReference>
<dbReference type="InterPro" id="IPR046867">
    <property type="entry name" value="AldOxase/xan_DH_MoCoBD2"/>
</dbReference>
<dbReference type="InterPro" id="IPR037165">
    <property type="entry name" value="AldOxase/xan_DH_Mopterin-bd_sf"/>
</dbReference>
<evidence type="ECO:0000256" key="2">
    <source>
        <dbReference type="ARBA" id="ARBA00023002"/>
    </source>
</evidence>
<reference evidence="4 5" key="1">
    <citation type="submission" date="2018-06" db="EMBL/GenBank/DDBJ databases">
        <authorList>
            <consortium name="Pathogen Informatics"/>
            <person name="Doyle S."/>
        </authorList>
    </citation>
    <scope>NUCLEOTIDE SEQUENCE [LARGE SCALE GENOMIC DNA]</scope>
    <source>
        <strain evidence="4 5">NCTC10821</strain>
    </source>
</reference>
<dbReference type="Gene3D" id="3.90.1170.50">
    <property type="entry name" value="Aldehyde oxidase/xanthine dehydrogenase, a/b hammerhead"/>
    <property type="match status" value="1"/>
</dbReference>
<dbReference type="InterPro" id="IPR000674">
    <property type="entry name" value="Ald_Oxase/Xan_DH_a/b"/>
</dbReference>
<evidence type="ECO:0000259" key="3">
    <source>
        <dbReference type="SMART" id="SM01008"/>
    </source>
</evidence>
<dbReference type="EC" id="1.17.1.4" evidence="4"/>
<feature type="domain" description="Aldehyde oxidase/xanthine dehydrogenase a/b hammerhead" evidence="3">
    <location>
        <begin position="38"/>
        <end position="145"/>
    </location>
</feature>
<keyword evidence="5" id="KW-1185">Reference proteome</keyword>
<dbReference type="Pfam" id="PF01315">
    <property type="entry name" value="Ald_Xan_dh_C"/>
    <property type="match status" value="1"/>
</dbReference>
<dbReference type="SUPFAM" id="SSF54665">
    <property type="entry name" value="CO dehydrogenase molybdoprotein N-domain-like"/>
    <property type="match status" value="1"/>
</dbReference>
<evidence type="ECO:0000256" key="1">
    <source>
        <dbReference type="ARBA" id="ARBA00022505"/>
    </source>
</evidence>
<dbReference type="PANTHER" id="PTHR11908:SF132">
    <property type="entry name" value="ALDEHYDE OXIDASE 1-RELATED"/>
    <property type="match status" value="1"/>
</dbReference>
<dbReference type="Gene3D" id="3.30.365.10">
    <property type="entry name" value="Aldehyde oxidase/xanthine dehydrogenase, molybdopterin binding domain"/>
    <property type="match status" value="4"/>
</dbReference>
<keyword evidence="2 4" id="KW-0560">Oxidoreductase</keyword>
<accession>A0A378TM52</accession>
<dbReference type="RefSeq" id="WP_163908481.1">
    <property type="nucleotide sequence ID" value="NZ_AP022600.1"/>
</dbReference>
<organism evidence="4 5">
    <name type="scientific">Mycolicibacterium tokaiense</name>
    <dbReference type="NCBI Taxonomy" id="39695"/>
    <lineage>
        <taxon>Bacteria</taxon>
        <taxon>Bacillati</taxon>
        <taxon>Actinomycetota</taxon>
        <taxon>Actinomycetes</taxon>
        <taxon>Mycobacteriales</taxon>
        <taxon>Mycobacteriaceae</taxon>
        <taxon>Mycolicibacterium</taxon>
    </lineage>
</organism>
<dbReference type="InterPro" id="IPR008274">
    <property type="entry name" value="AldOxase/xan_DH_MoCoBD1"/>
</dbReference>
<dbReference type="Pfam" id="PF20256">
    <property type="entry name" value="MoCoBD_2"/>
    <property type="match status" value="1"/>
</dbReference>
<dbReference type="InterPro" id="IPR016208">
    <property type="entry name" value="Ald_Oxase/xanthine_DH-like"/>
</dbReference>
<proteinExistence type="predicted"/>
<dbReference type="AlphaFoldDB" id="A0A378TM52"/>
<dbReference type="SUPFAM" id="SSF56003">
    <property type="entry name" value="Molybdenum cofactor-binding domain"/>
    <property type="match status" value="1"/>
</dbReference>
<dbReference type="EC" id="1.3.7.9" evidence="4"/>
<protein>
    <submittedName>
        <fullName evidence="4">Aldehyde oxidase and xanthine dehydrogenase molybdopterin binding protein</fullName>
        <ecNumber evidence="4">1.17.1.4</ecNumber>
        <ecNumber evidence="4">1.3.7.9</ecNumber>
    </submittedName>
</protein>
<evidence type="ECO:0000313" key="4">
    <source>
        <dbReference type="EMBL" id="STZ61841.1"/>
    </source>
</evidence>
<dbReference type="GO" id="GO:0005506">
    <property type="term" value="F:iron ion binding"/>
    <property type="evidence" value="ECO:0007669"/>
    <property type="project" value="InterPro"/>
</dbReference>
<sequence length="780" mass="82601">MIDDSASHSRHELRSVHADAYRTVGRSVRRRDLVEKVLGTAQYTVDVTMPGMLHAKVVRADRAHAEILGIDVSRALAMPDVTAVVTADDLQKLFPRFGHIISDHFILATGKVRYFGEPLAIVLAESRSAAADAVDLVDVSYEELPAVLSAEDALAGGAPLVHETAYAATADASFKELTDSEGDGGENELTNVAHEVEIGWGDVDAAFAEAHLIVEGTTRYPMLYAYAMEPYNAVASYGEDGLTVITTAQHPFMVRDDLARIFGLPLAKVRVSAPYLGGGYGSKSYTKVEPLAAVASWLVGRPVKLMLAVDEAIYTTRVDDAVVHVKSGFDADGRILAREFDITMDSGAYADNSPLVLTKSVNRCFGPYRVPNLRARGRSVYTNTAPASSYRGFGAPQGNLAGETNMDQAADRLGMSRADIRRLNLVRFGEEILPGNRGIDADLPADLDMVVGSLEDGRRDVPYYGVGFGAAASDAGAYPISTAQVRVETDGSVIVLSGSTEMGQGSKSLLAQIVAEEFGIDLQSVSVVQSDTSASSYERTTGASRTTTLAGLSVQRACADARGKLRAMAAELWSCDAAEVRDTAGGVTGPGGSSLGLGAVVRQWFGGSAGEVVGVGAVRREGATKKMPPFWETGMVGVAVEIDPETGYVTVDQLVTCADVGFAINPQAVEGQDLGAATQGLGAALYEELVYDGPQLANANVVDYRVPRAKDLARRVDLMIAERRDGIGPYGAKGAGEGQLNPIGGAVAAAVAQAIGRWPTRLPLTPERVWRLLNDLPETD</sequence>
<dbReference type="EMBL" id="UGQT01000001">
    <property type="protein sequence ID" value="STZ61841.1"/>
    <property type="molecule type" value="Genomic_DNA"/>
</dbReference>
<dbReference type="GO" id="GO:0004854">
    <property type="term" value="F:xanthine dehydrogenase activity"/>
    <property type="evidence" value="ECO:0007669"/>
    <property type="project" value="UniProtKB-EC"/>
</dbReference>
<gene>
    <name evidence="4" type="primary">hcrA_4</name>
    <name evidence="4" type="ORF">NCTC10821_05402</name>
</gene>
<evidence type="ECO:0000313" key="5">
    <source>
        <dbReference type="Proteomes" id="UP000254978"/>
    </source>
</evidence>
<dbReference type="Proteomes" id="UP000254978">
    <property type="component" value="Unassembled WGS sequence"/>
</dbReference>
<dbReference type="InterPro" id="IPR036856">
    <property type="entry name" value="Ald_Oxase/Xan_DH_a/b_sf"/>
</dbReference>
<name>A0A378TM52_9MYCO</name>
<dbReference type="SMART" id="SM01008">
    <property type="entry name" value="Ald_Xan_dh_C"/>
    <property type="match status" value="1"/>
</dbReference>